<protein>
    <recommendedName>
        <fullName evidence="3">Thioesterase domain-containing protein</fullName>
    </recommendedName>
</protein>
<accession>A0A6J4RCP0</accession>
<evidence type="ECO:0000313" key="4">
    <source>
        <dbReference type="EMBL" id="CAA9463961.1"/>
    </source>
</evidence>
<keyword evidence="2" id="KW-0378">Hydrolase</keyword>
<sequence>MTDDSHKHGPPNAGRGIAWNEIDFFRWPGLKLLESGDGVARVELAVEDHHRGGGGSPRHVNGGIVSYMFDGLLGAAVESTWDEGVVGQVTITLNVQFVDAIEAESRIEGSARVLRRGGGLVFGEGEIFDERGKLGATCTGVYKLFRDRREAPAPG</sequence>
<evidence type="ECO:0000256" key="2">
    <source>
        <dbReference type="ARBA" id="ARBA00022801"/>
    </source>
</evidence>
<dbReference type="EMBL" id="CADCVI010000077">
    <property type="protein sequence ID" value="CAA9463961.1"/>
    <property type="molecule type" value="Genomic_DNA"/>
</dbReference>
<feature type="domain" description="Thioesterase" evidence="3">
    <location>
        <begin position="59"/>
        <end position="135"/>
    </location>
</feature>
<dbReference type="AlphaFoldDB" id="A0A6J4RCP0"/>
<evidence type="ECO:0000256" key="1">
    <source>
        <dbReference type="ARBA" id="ARBA00008324"/>
    </source>
</evidence>
<evidence type="ECO:0000259" key="3">
    <source>
        <dbReference type="Pfam" id="PF03061"/>
    </source>
</evidence>
<dbReference type="CDD" id="cd03443">
    <property type="entry name" value="PaaI_thioesterase"/>
    <property type="match status" value="1"/>
</dbReference>
<organism evidence="4">
    <name type="scientific">uncultured Rubrobacteraceae bacterium</name>
    <dbReference type="NCBI Taxonomy" id="349277"/>
    <lineage>
        <taxon>Bacteria</taxon>
        <taxon>Bacillati</taxon>
        <taxon>Actinomycetota</taxon>
        <taxon>Rubrobacteria</taxon>
        <taxon>Rubrobacterales</taxon>
        <taxon>Rubrobacteraceae</taxon>
        <taxon>environmental samples</taxon>
    </lineage>
</organism>
<dbReference type="PANTHER" id="PTHR21660:SF1">
    <property type="entry name" value="ACYL-COENZYME A THIOESTERASE 13"/>
    <property type="match status" value="1"/>
</dbReference>
<dbReference type="Gene3D" id="3.10.129.10">
    <property type="entry name" value="Hotdog Thioesterase"/>
    <property type="match status" value="1"/>
</dbReference>
<dbReference type="GO" id="GO:0047617">
    <property type="term" value="F:fatty acyl-CoA hydrolase activity"/>
    <property type="evidence" value="ECO:0007669"/>
    <property type="project" value="InterPro"/>
</dbReference>
<dbReference type="InterPro" id="IPR039298">
    <property type="entry name" value="ACOT13"/>
</dbReference>
<dbReference type="InterPro" id="IPR006683">
    <property type="entry name" value="Thioestr_dom"/>
</dbReference>
<dbReference type="InterPro" id="IPR029069">
    <property type="entry name" value="HotDog_dom_sf"/>
</dbReference>
<dbReference type="SUPFAM" id="SSF54637">
    <property type="entry name" value="Thioesterase/thiol ester dehydrase-isomerase"/>
    <property type="match status" value="1"/>
</dbReference>
<dbReference type="Pfam" id="PF03061">
    <property type="entry name" value="4HBT"/>
    <property type="match status" value="1"/>
</dbReference>
<proteinExistence type="inferred from homology"/>
<comment type="similarity">
    <text evidence="1">Belongs to the thioesterase PaaI family.</text>
</comment>
<dbReference type="PANTHER" id="PTHR21660">
    <property type="entry name" value="THIOESTERASE SUPERFAMILY MEMBER-RELATED"/>
    <property type="match status" value="1"/>
</dbReference>
<reference evidence="4" key="1">
    <citation type="submission" date="2020-02" db="EMBL/GenBank/DDBJ databases">
        <authorList>
            <person name="Meier V. D."/>
        </authorList>
    </citation>
    <scope>NUCLEOTIDE SEQUENCE</scope>
    <source>
        <strain evidence="4">AVDCRST_MAG25</strain>
    </source>
</reference>
<gene>
    <name evidence="4" type="ORF">AVDCRST_MAG25-1261</name>
</gene>
<name>A0A6J4RCP0_9ACTN</name>